<organism evidence="1 2">
    <name type="scientific">Theobroma cacao</name>
    <name type="common">Cacao</name>
    <name type="synonym">Cocoa</name>
    <dbReference type="NCBI Taxonomy" id="3641"/>
    <lineage>
        <taxon>Eukaryota</taxon>
        <taxon>Viridiplantae</taxon>
        <taxon>Streptophyta</taxon>
        <taxon>Embryophyta</taxon>
        <taxon>Tracheophyta</taxon>
        <taxon>Spermatophyta</taxon>
        <taxon>Magnoliopsida</taxon>
        <taxon>eudicotyledons</taxon>
        <taxon>Gunneridae</taxon>
        <taxon>Pentapetalae</taxon>
        <taxon>rosids</taxon>
        <taxon>malvids</taxon>
        <taxon>Malvales</taxon>
        <taxon>Malvaceae</taxon>
        <taxon>Byttnerioideae</taxon>
        <taxon>Theobroma</taxon>
    </lineage>
</organism>
<sequence length="115" mass="13196">MAGGNYLNKHLFLLKKPQTTKVKLASFPRCCWSLYTEFRFQALSPPVSILNVQGQSLIISFLSHLLFCRILSFFSLTPDHSHPHTTIKVFGWLWSRTKDGLEIHKQGILPSRIRG</sequence>
<dbReference type="HOGENOM" id="CLU_2113364_0_0_1"/>
<accession>A0A061E3U4</accession>
<evidence type="ECO:0000313" key="1">
    <source>
        <dbReference type="EMBL" id="EOX99297.1"/>
    </source>
</evidence>
<keyword evidence="2" id="KW-1185">Reference proteome</keyword>
<protein>
    <submittedName>
        <fullName evidence="1">Uncharacterized protein</fullName>
    </submittedName>
</protein>
<proteinExistence type="predicted"/>
<dbReference type="Gramene" id="EOX99297">
    <property type="protein sequence ID" value="EOX99297"/>
    <property type="gene ID" value="TCM_007930"/>
</dbReference>
<dbReference type="EMBL" id="CM001880">
    <property type="protein sequence ID" value="EOX99297.1"/>
    <property type="molecule type" value="Genomic_DNA"/>
</dbReference>
<reference evidence="1 2" key="1">
    <citation type="journal article" date="2013" name="Genome Biol.">
        <title>The genome sequence of the most widely cultivated cacao type and its use to identify candidate genes regulating pod color.</title>
        <authorList>
            <person name="Motamayor J.C."/>
            <person name="Mockaitis K."/>
            <person name="Schmutz J."/>
            <person name="Haiminen N."/>
            <person name="Iii D.L."/>
            <person name="Cornejo O."/>
            <person name="Findley S.D."/>
            <person name="Zheng P."/>
            <person name="Utro F."/>
            <person name="Royaert S."/>
            <person name="Saski C."/>
            <person name="Jenkins J."/>
            <person name="Podicheti R."/>
            <person name="Zhao M."/>
            <person name="Scheffler B.E."/>
            <person name="Stack J.C."/>
            <person name="Feltus F.A."/>
            <person name="Mustiga G.M."/>
            <person name="Amores F."/>
            <person name="Phillips W."/>
            <person name="Marelli J.P."/>
            <person name="May G.D."/>
            <person name="Shapiro H."/>
            <person name="Ma J."/>
            <person name="Bustamante C.D."/>
            <person name="Schnell R.J."/>
            <person name="Main D."/>
            <person name="Gilbert D."/>
            <person name="Parida L."/>
            <person name="Kuhn D.N."/>
        </authorList>
    </citation>
    <scope>NUCLEOTIDE SEQUENCE [LARGE SCALE GENOMIC DNA]</scope>
    <source>
        <strain evidence="2">cv. Matina 1-6</strain>
    </source>
</reference>
<dbReference type="AlphaFoldDB" id="A0A061E3U4"/>
<dbReference type="InParanoid" id="A0A061E3U4"/>
<evidence type="ECO:0000313" key="2">
    <source>
        <dbReference type="Proteomes" id="UP000026915"/>
    </source>
</evidence>
<name>A0A061E3U4_THECC</name>
<gene>
    <name evidence="1" type="ORF">TCM_007930</name>
</gene>
<dbReference type="Proteomes" id="UP000026915">
    <property type="component" value="Chromosome 2"/>
</dbReference>